<evidence type="ECO:0008006" key="4">
    <source>
        <dbReference type="Google" id="ProtNLM"/>
    </source>
</evidence>
<dbReference type="STRING" id="1423812.FD20_GL002482"/>
<keyword evidence="3" id="KW-1185">Reference proteome</keyword>
<feature type="transmembrane region" description="Helical" evidence="1">
    <location>
        <begin position="21"/>
        <end position="38"/>
    </location>
</feature>
<dbReference type="Proteomes" id="UP000051155">
    <property type="component" value="Unassembled WGS sequence"/>
</dbReference>
<evidence type="ECO:0000313" key="2">
    <source>
        <dbReference type="EMBL" id="KRL37944.1"/>
    </source>
</evidence>
<reference evidence="2 3" key="1">
    <citation type="journal article" date="2015" name="Genome Announc.">
        <title>Expanding the biotechnology potential of lactobacilli through comparative genomics of 213 strains and associated genera.</title>
        <authorList>
            <person name="Sun Z."/>
            <person name="Harris H.M."/>
            <person name="McCann A."/>
            <person name="Guo C."/>
            <person name="Argimon S."/>
            <person name="Zhang W."/>
            <person name="Yang X."/>
            <person name="Jeffery I.B."/>
            <person name="Cooney J.C."/>
            <person name="Kagawa T.F."/>
            <person name="Liu W."/>
            <person name="Song Y."/>
            <person name="Salvetti E."/>
            <person name="Wrobel A."/>
            <person name="Rasinkangas P."/>
            <person name="Parkhill J."/>
            <person name="Rea M.C."/>
            <person name="O'Sullivan O."/>
            <person name="Ritari J."/>
            <person name="Douillard F.P."/>
            <person name="Paul Ross R."/>
            <person name="Yang R."/>
            <person name="Briner A.E."/>
            <person name="Felis G.E."/>
            <person name="de Vos W.M."/>
            <person name="Barrangou R."/>
            <person name="Klaenhammer T.R."/>
            <person name="Caufield P.W."/>
            <person name="Cui Y."/>
            <person name="Zhang H."/>
            <person name="O'Toole P.W."/>
        </authorList>
    </citation>
    <scope>NUCLEOTIDE SEQUENCE [LARGE SCALE GENOMIC DNA]</scope>
    <source>
        <strain evidence="2 3">DSM 19971</strain>
    </source>
</reference>
<keyword evidence="1" id="KW-0472">Membrane</keyword>
<evidence type="ECO:0000256" key="1">
    <source>
        <dbReference type="SAM" id="Phobius"/>
    </source>
</evidence>
<name>A0A0R1QAK5_9LACO</name>
<dbReference type="InterPro" id="IPR008407">
    <property type="entry name" value="Brnchd-chn_aa_trnsp_AzlD"/>
</dbReference>
<keyword evidence="1" id="KW-0812">Transmembrane</keyword>
<protein>
    <recommendedName>
        <fullName evidence="4">Branched-chain amino acid transport</fullName>
    </recommendedName>
</protein>
<dbReference type="EMBL" id="AZEG01000008">
    <property type="protein sequence ID" value="KRL37944.1"/>
    <property type="molecule type" value="Genomic_DNA"/>
</dbReference>
<proteinExistence type="predicted"/>
<sequence>MMTALFAENFFVVHPNQLPGINLLALLASIPAVVLGWLTRSLVLVVVIGVVSMGLLRFFSNCLLQ</sequence>
<dbReference type="AlphaFoldDB" id="A0A0R1QAK5"/>
<dbReference type="Pfam" id="PF05437">
    <property type="entry name" value="AzlD"/>
    <property type="match status" value="1"/>
</dbReference>
<gene>
    <name evidence="2" type="ORF">FD20_GL002482</name>
</gene>
<comment type="caution">
    <text evidence="2">The sequence shown here is derived from an EMBL/GenBank/DDBJ whole genome shotgun (WGS) entry which is preliminary data.</text>
</comment>
<feature type="transmembrane region" description="Helical" evidence="1">
    <location>
        <begin position="44"/>
        <end position="64"/>
    </location>
</feature>
<evidence type="ECO:0000313" key="3">
    <source>
        <dbReference type="Proteomes" id="UP000051155"/>
    </source>
</evidence>
<accession>A0A0R1QAK5</accession>
<keyword evidence="1" id="KW-1133">Transmembrane helix</keyword>
<organism evidence="2 3">
    <name type="scientific">Liquorilactobacillus uvarum DSM 19971</name>
    <dbReference type="NCBI Taxonomy" id="1423812"/>
    <lineage>
        <taxon>Bacteria</taxon>
        <taxon>Bacillati</taxon>
        <taxon>Bacillota</taxon>
        <taxon>Bacilli</taxon>
        <taxon>Lactobacillales</taxon>
        <taxon>Lactobacillaceae</taxon>
        <taxon>Liquorilactobacillus</taxon>
    </lineage>
</organism>
<dbReference type="PATRIC" id="fig|1423812.3.peg.2637"/>